<gene>
    <name evidence="2" type="ORF">FOMPIDRAFT_1026689</name>
</gene>
<evidence type="ECO:0000313" key="3">
    <source>
        <dbReference type="Proteomes" id="UP000015241"/>
    </source>
</evidence>
<dbReference type="EMBL" id="KE504339">
    <property type="protein sequence ID" value="EPS92821.1"/>
    <property type="molecule type" value="Genomic_DNA"/>
</dbReference>
<accession>S8DH18</accession>
<dbReference type="HOGENOM" id="CLU_2483390_0_0_1"/>
<reference evidence="2 3" key="1">
    <citation type="journal article" date="2012" name="Science">
        <title>The Paleozoic origin of enzymatic lignin decomposition reconstructed from 31 fungal genomes.</title>
        <authorList>
            <person name="Floudas D."/>
            <person name="Binder M."/>
            <person name="Riley R."/>
            <person name="Barry K."/>
            <person name="Blanchette R.A."/>
            <person name="Henrissat B."/>
            <person name="Martinez A.T."/>
            <person name="Otillar R."/>
            <person name="Spatafora J.W."/>
            <person name="Yadav J.S."/>
            <person name="Aerts A."/>
            <person name="Benoit I."/>
            <person name="Boyd A."/>
            <person name="Carlson A."/>
            <person name="Copeland A."/>
            <person name="Coutinho P.M."/>
            <person name="de Vries R.P."/>
            <person name="Ferreira P."/>
            <person name="Findley K."/>
            <person name="Foster B."/>
            <person name="Gaskell J."/>
            <person name="Glotzer D."/>
            <person name="Gorecki P."/>
            <person name="Heitman J."/>
            <person name="Hesse C."/>
            <person name="Hori C."/>
            <person name="Igarashi K."/>
            <person name="Jurgens J.A."/>
            <person name="Kallen N."/>
            <person name="Kersten P."/>
            <person name="Kohler A."/>
            <person name="Kuees U."/>
            <person name="Kumar T.K.A."/>
            <person name="Kuo A."/>
            <person name="LaButti K."/>
            <person name="Larrondo L.F."/>
            <person name="Lindquist E."/>
            <person name="Ling A."/>
            <person name="Lombard V."/>
            <person name="Lucas S."/>
            <person name="Lundell T."/>
            <person name="Martin R."/>
            <person name="McLaughlin D.J."/>
            <person name="Morgenstern I."/>
            <person name="Morin E."/>
            <person name="Murat C."/>
            <person name="Nagy L.G."/>
            <person name="Nolan M."/>
            <person name="Ohm R.A."/>
            <person name="Patyshakuliyeva A."/>
            <person name="Rokas A."/>
            <person name="Ruiz-Duenas F.J."/>
            <person name="Sabat G."/>
            <person name="Salamov A."/>
            <person name="Samejima M."/>
            <person name="Schmutz J."/>
            <person name="Slot J.C."/>
            <person name="St John F."/>
            <person name="Stenlid J."/>
            <person name="Sun H."/>
            <person name="Sun S."/>
            <person name="Syed K."/>
            <person name="Tsang A."/>
            <person name="Wiebenga A."/>
            <person name="Young D."/>
            <person name="Pisabarro A."/>
            <person name="Eastwood D.C."/>
            <person name="Martin F."/>
            <person name="Cullen D."/>
            <person name="Grigoriev I.V."/>
            <person name="Hibbett D.S."/>
        </authorList>
    </citation>
    <scope>NUCLEOTIDE SEQUENCE</scope>
    <source>
        <strain evidence="3">FP-58527</strain>
    </source>
</reference>
<sequence>MSRHFHAVRTIEYDEQNVGLRRGECRALPKHSEHRQTYARGDGQQADAQHCATPTRTVATVRSTRVQRQASANPDVRTWAYRHSAPA</sequence>
<feature type="region of interest" description="Disordered" evidence="1">
    <location>
        <begin position="39"/>
        <end position="58"/>
    </location>
</feature>
<evidence type="ECO:0000313" key="2">
    <source>
        <dbReference type="EMBL" id="EPS92821.1"/>
    </source>
</evidence>
<protein>
    <submittedName>
        <fullName evidence="2">Uncharacterized protein</fullName>
    </submittedName>
</protein>
<dbReference type="InParanoid" id="S8DH18"/>
<evidence type="ECO:0000256" key="1">
    <source>
        <dbReference type="SAM" id="MobiDB-lite"/>
    </source>
</evidence>
<dbReference type="Proteomes" id="UP000015241">
    <property type="component" value="Unassembled WGS sequence"/>
</dbReference>
<dbReference type="AlphaFoldDB" id="S8DH18"/>
<keyword evidence="3" id="KW-1185">Reference proteome</keyword>
<organism evidence="2 3">
    <name type="scientific">Fomitopsis schrenkii</name>
    <name type="common">Brown rot fungus</name>
    <dbReference type="NCBI Taxonomy" id="2126942"/>
    <lineage>
        <taxon>Eukaryota</taxon>
        <taxon>Fungi</taxon>
        <taxon>Dikarya</taxon>
        <taxon>Basidiomycota</taxon>
        <taxon>Agaricomycotina</taxon>
        <taxon>Agaricomycetes</taxon>
        <taxon>Polyporales</taxon>
        <taxon>Fomitopsis</taxon>
    </lineage>
</organism>
<proteinExistence type="predicted"/>
<name>S8DH18_FOMSC</name>